<keyword evidence="7" id="KW-1185">Reference proteome</keyword>
<gene>
    <name evidence="6" type="ORF">ERS008478_04112</name>
</gene>
<feature type="region of interest" description="Disordered" evidence="4">
    <location>
        <begin position="1"/>
        <end position="36"/>
    </location>
</feature>
<evidence type="ECO:0000259" key="5">
    <source>
        <dbReference type="Pfam" id="PF06958"/>
    </source>
</evidence>
<dbReference type="EMBL" id="CVMG01000050">
    <property type="protein sequence ID" value="CRG52436.1"/>
    <property type="molecule type" value="Genomic_DNA"/>
</dbReference>
<feature type="domain" description="Pyosin/cloacin translocation" evidence="5">
    <location>
        <begin position="123"/>
        <end position="262"/>
    </location>
</feature>
<evidence type="ECO:0000256" key="4">
    <source>
        <dbReference type="SAM" id="MobiDB-lite"/>
    </source>
</evidence>
<name>A0ABP1ZHR4_9GAMM</name>
<dbReference type="InterPro" id="IPR016128">
    <property type="entry name" value="Pyosin/cloacin_T_dom"/>
</dbReference>
<keyword evidence="2" id="KW-0044">Antibiotic</keyword>
<dbReference type="InterPro" id="IPR036302">
    <property type="entry name" value="Pyosin/cloacin_T_dom_sf"/>
</dbReference>
<evidence type="ECO:0000313" key="6">
    <source>
        <dbReference type="EMBL" id="CRG52436.1"/>
    </source>
</evidence>
<organism evidence="6 7">
    <name type="scientific">Yersinia wautersii</name>
    <dbReference type="NCBI Taxonomy" id="1341643"/>
    <lineage>
        <taxon>Bacteria</taxon>
        <taxon>Pseudomonadati</taxon>
        <taxon>Pseudomonadota</taxon>
        <taxon>Gammaproteobacteria</taxon>
        <taxon>Enterobacterales</taxon>
        <taxon>Yersiniaceae</taxon>
        <taxon>Yersinia</taxon>
    </lineage>
</organism>
<dbReference type="PANTHER" id="PTHR37465:SF1">
    <property type="entry name" value="BACTERIAL TOXIN 44 DOMAIN-CONTAINING PROTEIN"/>
    <property type="match status" value="1"/>
</dbReference>
<reference evidence="6 7" key="1">
    <citation type="submission" date="2015-03" db="EMBL/GenBank/DDBJ databases">
        <authorList>
            <consortium name="Pathogen Informatics"/>
            <person name="Murphy D."/>
        </authorList>
    </citation>
    <scope>NUCLEOTIDE SEQUENCE [LARGE SCALE GENOMIC DNA]</scope>
    <source>
        <strain evidence="6 7">WP-931201</strain>
    </source>
</reference>
<proteinExistence type="predicted"/>
<dbReference type="SUPFAM" id="SSF69369">
    <property type="entry name" value="Cloacin translocation domain"/>
    <property type="match status" value="1"/>
</dbReference>
<sequence>MAFYQTIPPLPTSPTDNNEVEQRAQTARRKPVETEPEVKTPWYKRVLGRTSAAPAAVVVPVSTGAGLAALEQAGIQGMRFVGGNLMTAGRWMVGSSPVGAAIMGMMTGTLNEGETDLLDKLKLENIAKNGGSAPTRVRFRWVDSGNGRLKAEGYHMSAEGGLDRVPVRKMTLNVFTGNYEFWEDGAAGPTILWTPNDPGFKAPSNTGNNDGPIIRTTITVLPMPEADETGEHSTTLPMPEEKDFRDYILIHPLLDLPPLYIYLSKNPDDPIWTERKKITPVQNAYGHWKKHGSEFPELTNSKEYVDATHDFVNNPPDGALNKTRNNGDELFYHPESNTLGIKAKNGAPRTMFKPTDKMDYWNDQ</sequence>
<dbReference type="Proteomes" id="UP000047420">
    <property type="component" value="Unassembled WGS sequence"/>
</dbReference>
<evidence type="ECO:0000256" key="3">
    <source>
        <dbReference type="ARBA" id="ARBA00023048"/>
    </source>
</evidence>
<evidence type="ECO:0000256" key="1">
    <source>
        <dbReference type="ARBA" id="ARBA00022529"/>
    </source>
</evidence>
<protein>
    <submittedName>
        <fullName evidence="6">PAAR/S-type pyocin domain-containing protein</fullName>
    </submittedName>
</protein>
<comment type="caution">
    <text evidence="6">The sequence shown here is derived from an EMBL/GenBank/DDBJ whole genome shotgun (WGS) entry which is preliminary data.</text>
</comment>
<dbReference type="PANTHER" id="PTHR37465">
    <property type="match status" value="1"/>
</dbReference>
<accession>A0ABP1ZHR4</accession>
<keyword evidence="3" id="KW-0078">Bacteriocin</keyword>
<evidence type="ECO:0000256" key="2">
    <source>
        <dbReference type="ARBA" id="ARBA00023022"/>
    </source>
</evidence>
<evidence type="ECO:0000313" key="7">
    <source>
        <dbReference type="Proteomes" id="UP000047420"/>
    </source>
</evidence>
<dbReference type="Pfam" id="PF06958">
    <property type="entry name" value="Pyocin_S"/>
    <property type="match status" value="1"/>
</dbReference>
<keyword evidence="1" id="KW-0929">Antimicrobial</keyword>